<gene>
    <name evidence="9" type="ORF">TIFTF001_008476</name>
</gene>
<keyword evidence="3" id="KW-0805">Transcription regulation</keyword>
<feature type="domain" description="Myb-like" evidence="7">
    <location>
        <begin position="64"/>
        <end position="114"/>
    </location>
</feature>
<evidence type="ECO:0008006" key="11">
    <source>
        <dbReference type="Google" id="ProtNLM"/>
    </source>
</evidence>
<feature type="domain" description="Myb-like" evidence="7">
    <location>
        <begin position="11"/>
        <end position="63"/>
    </location>
</feature>
<proteinExistence type="predicted"/>
<keyword evidence="2" id="KW-0677">Repeat</keyword>
<dbReference type="PANTHER" id="PTHR45675">
    <property type="entry name" value="MYB TRANSCRIPTION FACTOR-RELATED-RELATED"/>
    <property type="match status" value="1"/>
</dbReference>
<dbReference type="InterPro" id="IPR009057">
    <property type="entry name" value="Homeodomain-like_sf"/>
</dbReference>
<dbReference type="Gene3D" id="1.10.10.60">
    <property type="entry name" value="Homeodomain-like"/>
    <property type="match status" value="2"/>
</dbReference>
<sequence length="252" mass="29013">MANQEEEAMQGEEMRRGTWLEEEDERLVSFVQLMGERRWDALAKASGLKRSGKSCRLRWLNYLCPNLKHGQISVEEENIILELHEKWGNKWSKIARRLPGRTDNEVKNYWRTHLGKRLAQVQGKSQYELGKASGDFVFENKIESNSKKNTSYEISTTHDHGSVEDIWGSCSWDNSSEASGISSADFALTSSPYENRLSDWISEYSSDIQSQMNYNNDCFTIESASSSYPECWSTTPDYSYSWDCSGSLWDMN</sequence>
<evidence type="ECO:0000256" key="4">
    <source>
        <dbReference type="ARBA" id="ARBA00023125"/>
    </source>
</evidence>
<evidence type="ECO:0000313" key="9">
    <source>
        <dbReference type="EMBL" id="GMN39245.1"/>
    </source>
</evidence>
<feature type="domain" description="HTH myb-type" evidence="8">
    <location>
        <begin position="65"/>
        <end position="118"/>
    </location>
</feature>
<keyword evidence="4" id="KW-0238">DNA-binding</keyword>
<dbReference type="SUPFAM" id="SSF46689">
    <property type="entry name" value="Homeodomain-like"/>
    <property type="match status" value="1"/>
</dbReference>
<dbReference type="SMART" id="SM00717">
    <property type="entry name" value="SANT"/>
    <property type="match status" value="2"/>
</dbReference>
<name>A0AA87ZTD2_FICCA</name>
<evidence type="ECO:0000256" key="5">
    <source>
        <dbReference type="ARBA" id="ARBA00023163"/>
    </source>
</evidence>
<dbReference type="InterPro" id="IPR044676">
    <property type="entry name" value="EOBI/EOBII-like_plant"/>
</dbReference>
<dbReference type="GO" id="GO:0005634">
    <property type="term" value="C:nucleus"/>
    <property type="evidence" value="ECO:0007669"/>
    <property type="project" value="UniProtKB-SubCell"/>
</dbReference>
<accession>A0AA87ZTD2</accession>
<dbReference type="Proteomes" id="UP001187192">
    <property type="component" value="Unassembled WGS sequence"/>
</dbReference>
<organism evidence="9 10">
    <name type="scientific">Ficus carica</name>
    <name type="common">Common fig</name>
    <dbReference type="NCBI Taxonomy" id="3494"/>
    <lineage>
        <taxon>Eukaryota</taxon>
        <taxon>Viridiplantae</taxon>
        <taxon>Streptophyta</taxon>
        <taxon>Embryophyta</taxon>
        <taxon>Tracheophyta</taxon>
        <taxon>Spermatophyta</taxon>
        <taxon>Magnoliopsida</taxon>
        <taxon>eudicotyledons</taxon>
        <taxon>Gunneridae</taxon>
        <taxon>Pentapetalae</taxon>
        <taxon>rosids</taxon>
        <taxon>fabids</taxon>
        <taxon>Rosales</taxon>
        <taxon>Moraceae</taxon>
        <taxon>Ficeae</taxon>
        <taxon>Ficus</taxon>
    </lineage>
</organism>
<dbReference type="InterPro" id="IPR001005">
    <property type="entry name" value="SANT/Myb"/>
</dbReference>
<evidence type="ECO:0000256" key="3">
    <source>
        <dbReference type="ARBA" id="ARBA00023015"/>
    </source>
</evidence>
<dbReference type="EMBL" id="BTGU01000009">
    <property type="protein sequence ID" value="GMN39245.1"/>
    <property type="molecule type" value="Genomic_DNA"/>
</dbReference>
<evidence type="ECO:0000256" key="6">
    <source>
        <dbReference type="ARBA" id="ARBA00023242"/>
    </source>
</evidence>
<protein>
    <recommendedName>
        <fullName evidence="11">MYB transcription factor</fullName>
    </recommendedName>
</protein>
<dbReference type="PROSITE" id="PS51294">
    <property type="entry name" value="HTH_MYB"/>
    <property type="match status" value="2"/>
</dbReference>
<dbReference type="GO" id="GO:0043565">
    <property type="term" value="F:sequence-specific DNA binding"/>
    <property type="evidence" value="ECO:0007669"/>
    <property type="project" value="InterPro"/>
</dbReference>
<evidence type="ECO:0000256" key="1">
    <source>
        <dbReference type="ARBA" id="ARBA00004123"/>
    </source>
</evidence>
<keyword evidence="10" id="KW-1185">Reference proteome</keyword>
<evidence type="ECO:0000313" key="10">
    <source>
        <dbReference type="Proteomes" id="UP001187192"/>
    </source>
</evidence>
<reference evidence="9" key="1">
    <citation type="submission" date="2023-07" db="EMBL/GenBank/DDBJ databases">
        <title>draft genome sequence of fig (Ficus carica).</title>
        <authorList>
            <person name="Takahashi T."/>
            <person name="Nishimura K."/>
        </authorList>
    </citation>
    <scope>NUCLEOTIDE SEQUENCE</scope>
</reference>
<comment type="caution">
    <text evidence="9">The sequence shown here is derived from an EMBL/GenBank/DDBJ whole genome shotgun (WGS) entry which is preliminary data.</text>
</comment>
<evidence type="ECO:0000256" key="2">
    <source>
        <dbReference type="ARBA" id="ARBA00022737"/>
    </source>
</evidence>
<dbReference type="PROSITE" id="PS50090">
    <property type="entry name" value="MYB_LIKE"/>
    <property type="match status" value="2"/>
</dbReference>
<keyword evidence="5" id="KW-0804">Transcription</keyword>
<dbReference type="CDD" id="cd00167">
    <property type="entry name" value="SANT"/>
    <property type="match status" value="2"/>
</dbReference>
<dbReference type="PANTHER" id="PTHR45675:SF8">
    <property type="entry name" value="TRANSCRIPTION FACTOR MYB27"/>
    <property type="match status" value="1"/>
</dbReference>
<keyword evidence="6" id="KW-0539">Nucleus</keyword>
<evidence type="ECO:0000259" key="7">
    <source>
        <dbReference type="PROSITE" id="PS50090"/>
    </source>
</evidence>
<dbReference type="AlphaFoldDB" id="A0AA87ZTD2"/>
<comment type="subcellular location">
    <subcellularLocation>
        <location evidence="1">Nucleus</location>
    </subcellularLocation>
</comment>
<dbReference type="Pfam" id="PF00249">
    <property type="entry name" value="Myb_DNA-binding"/>
    <property type="match status" value="2"/>
</dbReference>
<evidence type="ECO:0000259" key="8">
    <source>
        <dbReference type="PROSITE" id="PS51294"/>
    </source>
</evidence>
<dbReference type="InterPro" id="IPR017930">
    <property type="entry name" value="Myb_dom"/>
</dbReference>
<dbReference type="GO" id="GO:0003700">
    <property type="term" value="F:DNA-binding transcription factor activity"/>
    <property type="evidence" value="ECO:0007669"/>
    <property type="project" value="InterPro"/>
</dbReference>
<feature type="domain" description="HTH myb-type" evidence="8">
    <location>
        <begin position="11"/>
        <end position="63"/>
    </location>
</feature>
<dbReference type="FunFam" id="1.10.10.60:FF:000011">
    <property type="entry name" value="Myb transcription factor"/>
    <property type="match status" value="1"/>
</dbReference>